<dbReference type="InterPro" id="IPR047519">
    <property type="entry name" value="FH_FOXQ2-like"/>
</dbReference>
<sequence length="353" mass="39572">MANLCTNSRDSPYTSTAPGSSLVQLSPAALVEYHRLQLYDYAQVASRFRFSHPAFVPAYSLSPYSDAQPPLPYGLSPFVRFDPRTRLLHEDPKPQHSYIGLIAKAILSSNEKKMVLSDIYQYILDNYPYFRNRGPGWRNSIRHNLSLNDCFIKAGRSANGKGHYWAIHPANMEDFKKGDFRRRKAQRKVRRHLGLAVPEEDDSPSPTPPPEVSPRPDRAMVSSGEEKVSTETVNCHTRKRLFDVESLLAPDQGENDHENRKPTMEQREDGKGQFQPQMSVSSLGGLALSVPTVWTTGQSFSAATMLACPVRPSVPGYGRPLFFPSPVDSLVQRFQSRVPKFGPISEEIDHSGV</sequence>
<keyword evidence="1 3" id="KW-0238">DNA-binding</keyword>
<dbReference type="PROSITE" id="PS50039">
    <property type="entry name" value="FORK_HEAD_3"/>
    <property type="match status" value="1"/>
</dbReference>
<evidence type="ECO:0000313" key="6">
    <source>
        <dbReference type="Proteomes" id="UP000694941"/>
    </source>
</evidence>
<comment type="subcellular location">
    <subcellularLocation>
        <location evidence="3">Nucleus</location>
    </subcellularLocation>
</comment>
<feature type="domain" description="Fork-head" evidence="5">
    <location>
        <begin position="93"/>
        <end position="185"/>
    </location>
</feature>
<keyword evidence="6" id="KW-1185">Reference proteome</keyword>
<dbReference type="SUPFAM" id="SSF46785">
    <property type="entry name" value="Winged helix' DNA-binding domain"/>
    <property type="match status" value="1"/>
</dbReference>
<dbReference type="PROSITE" id="PS00657">
    <property type="entry name" value="FORK_HEAD_1"/>
    <property type="match status" value="1"/>
</dbReference>
<evidence type="ECO:0000313" key="7">
    <source>
        <dbReference type="RefSeq" id="XP_013787249.1"/>
    </source>
</evidence>
<evidence type="ECO:0000256" key="4">
    <source>
        <dbReference type="SAM" id="MobiDB-lite"/>
    </source>
</evidence>
<feature type="DNA-binding region" description="Fork-head" evidence="3">
    <location>
        <begin position="93"/>
        <end position="185"/>
    </location>
</feature>
<dbReference type="GeneID" id="106471202"/>
<feature type="compositionally biased region" description="Basic and acidic residues" evidence="4">
    <location>
        <begin position="254"/>
        <end position="271"/>
    </location>
</feature>
<dbReference type="InterPro" id="IPR036390">
    <property type="entry name" value="WH_DNA-bd_sf"/>
</dbReference>
<gene>
    <name evidence="7" type="primary">LOC106471202</name>
</gene>
<dbReference type="PANTHER" id="PTHR11829:SF343">
    <property type="entry name" value="FORK-HEAD DOMAIN-CONTAINING PROTEIN"/>
    <property type="match status" value="1"/>
</dbReference>
<dbReference type="SMART" id="SM00339">
    <property type="entry name" value="FH"/>
    <property type="match status" value="1"/>
</dbReference>
<proteinExistence type="predicted"/>
<dbReference type="Proteomes" id="UP000694941">
    <property type="component" value="Unplaced"/>
</dbReference>
<dbReference type="PANTHER" id="PTHR11829">
    <property type="entry name" value="FORKHEAD BOX PROTEIN"/>
    <property type="match status" value="1"/>
</dbReference>
<feature type="compositionally biased region" description="Basic and acidic residues" evidence="4">
    <location>
        <begin position="214"/>
        <end position="229"/>
    </location>
</feature>
<accession>A0ABM1BRH7</accession>
<evidence type="ECO:0000256" key="2">
    <source>
        <dbReference type="ARBA" id="ARBA00023242"/>
    </source>
</evidence>
<name>A0ABM1BRH7_LIMPO</name>
<dbReference type="CDD" id="cd20035">
    <property type="entry name" value="FH_FOXQ2-like"/>
    <property type="match status" value="1"/>
</dbReference>
<dbReference type="InterPro" id="IPR030456">
    <property type="entry name" value="TF_fork_head_CS_2"/>
</dbReference>
<feature type="region of interest" description="Disordered" evidence="4">
    <location>
        <begin position="248"/>
        <end position="276"/>
    </location>
</feature>
<dbReference type="InterPro" id="IPR001766">
    <property type="entry name" value="Fork_head_dom"/>
</dbReference>
<protein>
    <submittedName>
        <fullName evidence="7">Fork head domain-containing protein FD5-like</fullName>
    </submittedName>
</protein>
<reference evidence="7" key="1">
    <citation type="submission" date="2025-08" db="UniProtKB">
        <authorList>
            <consortium name="RefSeq"/>
        </authorList>
    </citation>
    <scope>IDENTIFICATION</scope>
    <source>
        <tissue evidence="7">Muscle</tissue>
    </source>
</reference>
<feature type="region of interest" description="Disordered" evidence="4">
    <location>
        <begin position="177"/>
        <end position="233"/>
    </location>
</feature>
<evidence type="ECO:0000259" key="5">
    <source>
        <dbReference type="PROSITE" id="PS50039"/>
    </source>
</evidence>
<organism evidence="6 7">
    <name type="scientific">Limulus polyphemus</name>
    <name type="common">Atlantic horseshoe crab</name>
    <dbReference type="NCBI Taxonomy" id="6850"/>
    <lineage>
        <taxon>Eukaryota</taxon>
        <taxon>Metazoa</taxon>
        <taxon>Ecdysozoa</taxon>
        <taxon>Arthropoda</taxon>
        <taxon>Chelicerata</taxon>
        <taxon>Merostomata</taxon>
        <taxon>Xiphosura</taxon>
        <taxon>Limulidae</taxon>
        <taxon>Limulus</taxon>
    </lineage>
</organism>
<dbReference type="PRINTS" id="PR00053">
    <property type="entry name" value="FORKHEAD"/>
</dbReference>
<evidence type="ECO:0000256" key="1">
    <source>
        <dbReference type="ARBA" id="ARBA00023125"/>
    </source>
</evidence>
<dbReference type="InterPro" id="IPR018122">
    <property type="entry name" value="TF_fork_head_CS_1"/>
</dbReference>
<dbReference type="RefSeq" id="XP_013787249.1">
    <property type="nucleotide sequence ID" value="XM_013931795.2"/>
</dbReference>
<dbReference type="InterPro" id="IPR050211">
    <property type="entry name" value="FOX_domain-containing"/>
</dbReference>
<keyword evidence="2 3" id="KW-0539">Nucleus</keyword>
<evidence type="ECO:0000256" key="3">
    <source>
        <dbReference type="PROSITE-ProRule" id="PRU00089"/>
    </source>
</evidence>
<dbReference type="PROSITE" id="PS00658">
    <property type="entry name" value="FORK_HEAD_2"/>
    <property type="match status" value="1"/>
</dbReference>
<feature type="compositionally biased region" description="Basic residues" evidence="4">
    <location>
        <begin position="179"/>
        <end position="193"/>
    </location>
</feature>
<dbReference type="Gene3D" id="1.10.10.10">
    <property type="entry name" value="Winged helix-like DNA-binding domain superfamily/Winged helix DNA-binding domain"/>
    <property type="match status" value="1"/>
</dbReference>
<dbReference type="Pfam" id="PF00250">
    <property type="entry name" value="Forkhead"/>
    <property type="match status" value="1"/>
</dbReference>
<dbReference type="InterPro" id="IPR036388">
    <property type="entry name" value="WH-like_DNA-bd_sf"/>
</dbReference>